<sequence>MKFKCLFFRENERFDHAGTSSYSEGVLTFGFQVKGWILLGCAALILSMGRKIHHRVSIKMIFGE</sequence>
<keyword evidence="1" id="KW-1133">Transmembrane helix</keyword>
<organism evidence="2 3">
    <name type="scientific">Dendrothele bispora (strain CBS 962.96)</name>
    <dbReference type="NCBI Taxonomy" id="1314807"/>
    <lineage>
        <taxon>Eukaryota</taxon>
        <taxon>Fungi</taxon>
        <taxon>Dikarya</taxon>
        <taxon>Basidiomycota</taxon>
        <taxon>Agaricomycotina</taxon>
        <taxon>Agaricomycetes</taxon>
        <taxon>Agaricomycetidae</taxon>
        <taxon>Agaricales</taxon>
        <taxon>Agaricales incertae sedis</taxon>
        <taxon>Dendrothele</taxon>
    </lineage>
</organism>
<evidence type="ECO:0000313" key="3">
    <source>
        <dbReference type="Proteomes" id="UP000297245"/>
    </source>
</evidence>
<dbReference type="AlphaFoldDB" id="A0A4S8L541"/>
<gene>
    <name evidence="2" type="ORF">K435DRAFT_423578</name>
</gene>
<keyword evidence="1" id="KW-0812">Transmembrane</keyword>
<keyword evidence="1" id="KW-0472">Membrane</keyword>
<accession>A0A4S8L541</accession>
<name>A0A4S8L541_DENBC</name>
<dbReference type="EMBL" id="ML179646">
    <property type="protein sequence ID" value="THU83702.1"/>
    <property type="molecule type" value="Genomic_DNA"/>
</dbReference>
<evidence type="ECO:0000256" key="1">
    <source>
        <dbReference type="SAM" id="Phobius"/>
    </source>
</evidence>
<protein>
    <submittedName>
        <fullName evidence="2">Uncharacterized protein</fullName>
    </submittedName>
</protein>
<keyword evidence="3" id="KW-1185">Reference proteome</keyword>
<proteinExistence type="predicted"/>
<feature type="transmembrane region" description="Helical" evidence="1">
    <location>
        <begin position="29"/>
        <end position="49"/>
    </location>
</feature>
<evidence type="ECO:0000313" key="2">
    <source>
        <dbReference type="EMBL" id="THU83702.1"/>
    </source>
</evidence>
<reference evidence="2 3" key="1">
    <citation type="journal article" date="2019" name="Nat. Ecol. Evol.">
        <title>Megaphylogeny resolves global patterns of mushroom evolution.</title>
        <authorList>
            <person name="Varga T."/>
            <person name="Krizsan K."/>
            <person name="Foldi C."/>
            <person name="Dima B."/>
            <person name="Sanchez-Garcia M."/>
            <person name="Sanchez-Ramirez S."/>
            <person name="Szollosi G.J."/>
            <person name="Szarkandi J.G."/>
            <person name="Papp V."/>
            <person name="Albert L."/>
            <person name="Andreopoulos W."/>
            <person name="Angelini C."/>
            <person name="Antonin V."/>
            <person name="Barry K.W."/>
            <person name="Bougher N.L."/>
            <person name="Buchanan P."/>
            <person name="Buyck B."/>
            <person name="Bense V."/>
            <person name="Catcheside P."/>
            <person name="Chovatia M."/>
            <person name="Cooper J."/>
            <person name="Damon W."/>
            <person name="Desjardin D."/>
            <person name="Finy P."/>
            <person name="Geml J."/>
            <person name="Haridas S."/>
            <person name="Hughes K."/>
            <person name="Justo A."/>
            <person name="Karasinski D."/>
            <person name="Kautmanova I."/>
            <person name="Kiss B."/>
            <person name="Kocsube S."/>
            <person name="Kotiranta H."/>
            <person name="LaButti K.M."/>
            <person name="Lechner B.E."/>
            <person name="Liimatainen K."/>
            <person name="Lipzen A."/>
            <person name="Lukacs Z."/>
            <person name="Mihaltcheva S."/>
            <person name="Morgado L.N."/>
            <person name="Niskanen T."/>
            <person name="Noordeloos M.E."/>
            <person name="Ohm R.A."/>
            <person name="Ortiz-Santana B."/>
            <person name="Ovrebo C."/>
            <person name="Racz N."/>
            <person name="Riley R."/>
            <person name="Savchenko A."/>
            <person name="Shiryaev A."/>
            <person name="Soop K."/>
            <person name="Spirin V."/>
            <person name="Szebenyi C."/>
            <person name="Tomsovsky M."/>
            <person name="Tulloss R.E."/>
            <person name="Uehling J."/>
            <person name="Grigoriev I.V."/>
            <person name="Vagvolgyi C."/>
            <person name="Papp T."/>
            <person name="Martin F.M."/>
            <person name="Miettinen O."/>
            <person name="Hibbett D.S."/>
            <person name="Nagy L.G."/>
        </authorList>
    </citation>
    <scope>NUCLEOTIDE SEQUENCE [LARGE SCALE GENOMIC DNA]</scope>
    <source>
        <strain evidence="2 3">CBS 962.96</strain>
    </source>
</reference>
<dbReference type="Proteomes" id="UP000297245">
    <property type="component" value="Unassembled WGS sequence"/>
</dbReference>